<comment type="caution">
    <text evidence="2">The sequence shown here is derived from an EMBL/GenBank/DDBJ whole genome shotgun (WGS) entry which is preliminary data.</text>
</comment>
<dbReference type="PANTHER" id="PTHR30050">
    <property type="entry name" value="CHROMOSOMAL REPLICATION INITIATOR PROTEIN DNAA"/>
    <property type="match status" value="1"/>
</dbReference>
<dbReference type="SUPFAM" id="SSF52540">
    <property type="entry name" value="P-loop containing nucleoside triphosphate hydrolases"/>
    <property type="match status" value="1"/>
</dbReference>
<dbReference type="CDD" id="cd00009">
    <property type="entry name" value="AAA"/>
    <property type="match status" value="1"/>
</dbReference>
<protein>
    <submittedName>
        <fullName evidence="2">AAA family ATPase</fullName>
    </submittedName>
</protein>
<evidence type="ECO:0000313" key="2">
    <source>
        <dbReference type="EMBL" id="TYZ20204.1"/>
    </source>
</evidence>
<dbReference type="OrthoDB" id="9776217at2"/>
<organism evidence="2 3">
    <name type="scientific">Selenomonas ruminis</name>
    <dbReference type="NCBI Taxonomy" id="2593411"/>
    <lineage>
        <taxon>Bacteria</taxon>
        <taxon>Bacillati</taxon>
        <taxon>Bacillota</taxon>
        <taxon>Negativicutes</taxon>
        <taxon>Selenomonadales</taxon>
        <taxon>Selenomonadaceae</taxon>
        <taxon>Selenomonas</taxon>
    </lineage>
</organism>
<dbReference type="InterPro" id="IPR002611">
    <property type="entry name" value="IstB_ATP-bd"/>
</dbReference>
<dbReference type="AlphaFoldDB" id="A0A5D6W0E5"/>
<dbReference type="Proteomes" id="UP000323646">
    <property type="component" value="Unassembled WGS sequence"/>
</dbReference>
<sequence>MGALEPVRNIDFVRTLSRMSGRSELVKKNMARGNKALCIVHSLKEKYELPQEQLARYSGELAEIEAANEQCRSCTGMDCSHKPEWKRLMVQADCTGGQFSLRVCPCRLQQEKLRQQRLEKLMDTAHIPVNYRQDTWTNFTLMPGNKRGLLLATMAAKENISLYLHGDCGTGKTKMASILANERLKKGLSVLFVSVTELFRTLQDSFDKSGNKQKDKILPLIKKTNCLILDDMGTTQRTEWKVAILQEIIDYRYANVLQTIVTSNYSLPELKDHLIIRDRSGKVQEDKQASRITSRLEEMCQVAKLDTPSFRHKREDILS</sequence>
<dbReference type="PANTHER" id="PTHR30050:SF4">
    <property type="entry name" value="ATP-BINDING PROTEIN RV3427C IN INSERTION SEQUENCE-RELATED"/>
    <property type="match status" value="1"/>
</dbReference>
<evidence type="ECO:0000259" key="1">
    <source>
        <dbReference type="SMART" id="SM00382"/>
    </source>
</evidence>
<dbReference type="RefSeq" id="WP_149172248.1">
    <property type="nucleotide sequence ID" value="NZ_VTOY01000016.1"/>
</dbReference>
<dbReference type="GO" id="GO:0006260">
    <property type="term" value="P:DNA replication"/>
    <property type="evidence" value="ECO:0007669"/>
    <property type="project" value="TreeGrafter"/>
</dbReference>
<dbReference type="InterPro" id="IPR003593">
    <property type="entry name" value="AAA+_ATPase"/>
</dbReference>
<dbReference type="Pfam" id="PF01695">
    <property type="entry name" value="IstB_IS21"/>
    <property type="match status" value="1"/>
</dbReference>
<dbReference type="InterPro" id="IPR027417">
    <property type="entry name" value="P-loop_NTPase"/>
</dbReference>
<evidence type="ECO:0000313" key="3">
    <source>
        <dbReference type="Proteomes" id="UP000323646"/>
    </source>
</evidence>
<name>A0A5D6W0E5_9FIRM</name>
<gene>
    <name evidence="2" type="ORF">FZ040_12205</name>
</gene>
<accession>A0A5D6W0E5</accession>
<dbReference type="EMBL" id="VTOY01000016">
    <property type="protein sequence ID" value="TYZ20204.1"/>
    <property type="molecule type" value="Genomic_DNA"/>
</dbReference>
<dbReference type="Gene3D" id="3.40.50.300">
    <property type="entry name" value="P-loop containing nucleotide triphosphate hydrolases"/>
    <property type="match status" value="1"/>
</dbReference>
<proteinExistence type="predicted"/>
<dbReference type="GO" id="GO:0005524">
    <property type="term" value="F:ATP binding"/>
    <property type="evidence" value="ECO:0007669"/>
    <property type="project" value="InterPro"/>
</dbReference>
<keyword evidence="3" id="KW-1185">Reference proteome</keyword>
<dbReference type="SMART" id="SM00382">
    <property type="entry name" value="AAA"/>
    <property type="match status" value="1"/>
</dbReference>
<feature type="domain" description="AAA+ ATPase" evidence="1">
    <location>
        <begin position="158"/>
        <end position="290"/>
    </location>
</feature>
<reference evidence="2 3" key="1">
    <citation type="submission" date="2019-08" db="EMBL/GenBank/DDBJ databases">
        <title>Selenomonas sp. mPRGC5 and Selenomonas sp. mPRGC8 isolated from ruminal fluid of dairy goat (Capra hircus).</title>
        <authorList>
            <person name="Poothong S."/>
            <person name="Nuengjamnong C."/>
            <person name="Tanasupawat S."/>
        </authorList>
    </citation>
    <scope>NUCLEOTIDE SEQUENCE [LARGE SCALE GENOMIC DNA]</scope>
    <source>
        <strain evidence="3">mPRGC5</strain>
    </source>
</reference>